<evidence type="ECO:0000313" key="2">
    <source>
        <dbReference type="WBParaSite" id="SSTP_0000041500.1"/>
    </source>
</evidence>
<evidence type="ECO:0000313" key="1">
    <source>
        <dbReference type="Proteomes" id="UP000035681"/>
    </source>
</evidence>
<protein>
    <submittedName>
        <fullName evidence="2 3">Uncharacterized protein</fullName>
    </submittedName>
</protein>
<dbReference type="WBParaSite" id="TCONS_00009294.p1">
    <property type="protein sequence ID" value="TCONS_00009294.p1"/>
    <property type="gene ID" value="XLOC_007121"/>
</dbReference>
<accession>A0A0K0DT55</accession>
<dbReference type="AlphaFoldDB" id="A0A0K0DT55"/>
<evidence type="ECO:0000313" key="3">
    <source>
        <dbReference type="WBParaSite" id="TCONS_00009294.p1"/>
    </source>
</evidence>
<proteinExistence type="predicted"/>
<keyword evidence="1" id="KW-1185">Reference proteome</keyword>
<sequence length="311" mass="35442">MITPNDGYVPFYIAIFGKSNDGSLDKKIPLEESTLDVSKNLCNDDILSSYKENNSPRMGGRRAILPTPEITTIDPPQNFRDMVPSLLTLDIKKPKGIFQEEQGIPNNNLSPENISSSQLLLPKGHRPLNKNKNFSKKLDTFGMVNNNQKSWRDDRRSYNNNLSKHLTCSPVTNGNTQNPYTKRISSFFFNNTTQGSPKSSYQQKQKVPRQHFNLKKNTSLINNKNSIEIGIVKQKVAKGKNISKKCYNNNVKYINGRRIGKNFEVYQKNCSITSIQQFNNKMDHVISKSKQDNIPFTNRKPLLPAPFTNQQ</sequence>
<dbReference type="WBParaSite" id="SSTP_0000041500.1">
    <property type="protein sequence ID" value="SSTP_0000041500.1"/>
    <property type="gene ID" value="SSTP_0000041500"/>
</dbReference>
<organism evidence="2">
    <name type="scientific">Strongyloides stercoralis</name>
    <name type="common">Threadworm</name>
    <dbReference type="NCBI Taxonomy" id="6248"/>
    <lineage>
        <taxon>Eukaryota</taxon>
        <taxon>Metazoa</taxon>
        <taxon>Ecdysozoa</taxon>
        <taxon>Nematoda</taxon>
        <taxon>Chromadorea</taxon>
        <taxon>Rhabditida</taxon>
        <taxon>Tylenchina</taxon>
        <taxon>Panagrolaimomorpha</taxon>
        <taxon>Strongyloidoidea</taxon>
        <taxon>Strongyloididae</taxon>
        <taxon>Strongyloides</taxon>
    </lineage>
</organism>
<name>A0A0K0DT55_STRER</name>
<reference evidence="2" key="1">
    <citation type="submission" date="2015-08" db="UniProtKB">
        <authorList>
            <consortium name="WormBaseParasite"/>
        </authorList>
    </citation>
    <scope>IDENTIFICATION</scope>
</reference>
<dbReference type="Proteomes" id="UP000035681">
    <property type="component" value="Unplaced"/>
</dbReference>